<dbReference type="Proteomes" id="UP001627154">
    <property type="component" value="Unassembled WGS sequence"/>
</dbReference>
<feature type="compositionally biased region" description="Polar residues" evidence="1">
    <location>
        <begin position="37"/>
        <end position="49"/>
    </location>
</feature>
<sequence>MSDEDMSSPRDGDENKTPEFSDSILAVMEGVRRALTGSMNAPMNSTTEGNVIAPPERETEDASSAQNLVSAPTEALPIALSDNNDGSTQPRGEEDCLDTLREEALQSLRRARCVAAAELRMLRSHGEDSVEQSESVEDMYRRQGARPKILSDQRLTFAIDLPKQQERDETMPCLQIDLSDEDVELNCAASSKSNEPVVINTTPLRQPKTVEQSPTPPLSEVTPTLRLIVDDSQKSRRHPLVSERTDPRWLPVPVNTLNRGRENWDEDGEAASAMVDKTPESQDRQDKRQLEQPVRPSRRQWTVDDYEPLVLRPRPRSPGLLGPQDLYRRQPTETQGLRSKSSSRLAPTHAPVTAPRSALPIKFRGVQFGGLTPIVTDPTLDPPPFACFNCWGEGHNKSWCREPRRRFCSNCGRRGVDLIDCPRCKVAHNDYMTQRYGEGWNATESRKRASPSRQDESQVAKRTAARSTTTTPHHSMINSSENTTSRNAGASNHDDTGLIARILEETKNLEPDVRDAVLRRFFGIPPRDPRQ</sequence>
<feature type="compositionally biased region" description="Low complexity" evidence="1">
    <location>
        <begin position="308"/>
        <end position="323"/>
    </location>
</feature>
<accession>A0ABD2XI67</accession>
<gene>
    <name evidence="2" type="ORF">TKK_002657</name>
</gene>
<evidence type="ECO:0000313" key="2">
    <source>
        <dbReference type="EMBL" id="KAL3405022.1"/>
    </source>
</evidence>
<feature type="compositionally biased region" description="Polar residues" evidence="1">
    <location>
        <begin position="81"/>
        <end position="90"/>
    </location>
</feature>
<feature type="region of interest" description="Disordered" evidence="1">
    <location>
        <begin position="36"/>
        <end position="93"/>
    </location>
</feature>
<evidence type="ECO:0008006" key="4">
    <source>
        <dbReference type="Google" id="ProtNLM"/>
    </source>
</evidence>
<reference evidence="2 3" key="1">
    <citation type="journal article" date="2024" name="bioRxiv">
        <title>A reference genome for Trichogramma kaykai: A tiny desert-dwelling parasitoid wasp with competing sex-ratio distorters.</title>
        <authorList>
            <person name="Culotta J."/>
            <person name="Lindsey A.R."/>
        </authorList>
    </citation>
    <scope>NUCLEOTIDE SEQUENCE [LARGE SCALE GENOMIC DNA]</scope>
    <source>
        <strain evidence="2 3">KSX58</strain>
    </source>
</reference>
<feature type="compositionally biased region" description="Basic and acidic residues" evidence="1">
    <location>
        <begin position="277"/>
        <end position="290"/>
    </location>
</feature>
<proteinExistence type="predicted"/>
<dbReference type="AlphaFoldDB" id="A0ABD2XI67"/>
<name>A0ABD2XI67_9HYME</name>
<feature type="compositionally biased region" description="Basic and acidic residues" evidence="1">
    <location>
        <begin position="7"/>
        <end position="19"/>
    </location>
</feature>
<feature type="region of interest" description="Disordered" evidence="1">
    <location>
        <begin position="1"/>
        <end position="23"/>
    </location>
</feature>
<dbReference type="EMBL" id="JBJJXI010000022">
    <property type="protein sequence ID" value="KAL3405022.1"/>
    <property type="molecule type" value="Genomic_DNA"/>
</dbReference>
<organism evidence="2 3">
    <name type="scientific">Trichogramma kaykai</name>
    <dbReference type="NCBI Taxonomy" id="54128"/>
    <lineage>
        <taxon>Eukaryota</taxon>
        <taxon>Metazoa</taxon>
        <taxon>Ecdysozoa</taxon>
        <taxon>Arthropoda</taxon>
        <taxon>Hexapoda</taxon>
        <taxon>Insecta</taxon>
        <taxon>Pterygota</taxon>
        <taxon>Neoptera</taxon>
        <taxon>Endopterygota</taxon>
        <taxon>Hymenoptera</taxon>
        <taxon>Apocrita</taxon>
        <taxon>Proctotrupomorpha</taxon>
        <taxon>Chalcidoidea</taxon>
        <taxon>Trichogrammatidae</taxon>
        <taxon>Trichogramma</taxon>
    </lineage>
</organism>
<feature type="region of interest" description="Disordered" evidence="1">
    <location>
        <begin position="441"/>
        <end position="493"/>
    </location>
</feature>
<feature type="compositionally biased region" description="Low complexity" evidence="1">
    <location>
        <begin position="465"/>
        <end position="475"/>
    </location>
</feature>
<keyword evidence="3" id="KW-1185">Reference proteome</keyword>
<feature type="compositionally biased region" description="Polar residues" evidence="1">
    <location>
        <begin position="332"/>
        <end position="345"/>
    </location>
</feature>
<dbReference type="Gene3D" id="4.10.60.10">
    <property type="entry name" value="Zinc finger, CCHC-type"/>
    <property type="match status" value="1"/>
</dbReference>
<evidence type="ECO:0000256" key="1">
    <source>
        <dbReference type="SAM" id="MobiDB-lite"/>
    </source>
</evidence>
<feature type="region of interest" description="Disordered" evidence="1">
    <location>
        <begin position="252"/>
        <end position="353"/>
    </location>
</feature>
<dbReference type="SUPFAM" id="SSF57756">
    <property type="entry name" value="Retrovirus zinc finger-like domains"/>
    <property type="match status" value="1"/>
</dbReference>
<evidence type="ECO:0000313" key="3">
    <source>
        <dbReference type="Proteomes" id="UP001627154"/>
    </source>
</evidence>
<comment type="caution">
    <text evidence="2">The sequence shown here is derived from an EMBL/GenBank/DDBJ whole genome shotgun (WGS) entry which is preliminary data.</text>
</comment>
<dbReference type="InterPro" id="IPR036875">
    <property type="entry name" value="Znf_CCHC_sf"/>
</dbReference>
<feature type="compositionally biased region" description="Polar residues" evidence="1">
    <location>
        <begin position="476"/>
        <end position="490"/>
    </location>
</feature>
<protein>
    <recommendedName>
        <fullName evidence="4">CCHC-type domain-containing protein</fullName>
    </recommendedName>
</protein>